<dbReference type="AlphaFoldDB" id="A0A847SC07"/>
<evidence type="ECO:0000313" key="4">
    <source>
        <dbReference type="Proteomes" id="UP000587991"/>
    </source>
</evidence>
<gene>
    <name evidence="3" type="ORF">HF682_14810</name>
</gene>
<feature type="chain" id="PRO_5032273734" evidence="1">
    <location>
        <begin position="26"/>
        <end position="133"/>
    </location>
</feature>
<keyword evidence="4" id="KW-1185">Reference proteome</keyword>
<dbReference type="InterPro" id="IPR036249">
    <property type="entry name" value="Thioredoxin-like_sf"/>
</dbReference>
<dbReference type="InterPro" id="IPR013766">
    <property type="entry name" value="Thioredoxin_domain"/>
</dbReference>
<evidence type="ECO:0000259" key="2">
    <source>
        <dbReference type="PROSITE" id="PS51352"/>
    </source>
</evidence>
<proteinExistence type="predicted"/>
<dbReference type="Gene3D" id="3.40.30.10">
    <property type="entry name" value="Glutaredoxin"/>
    <property type="match status" value="1"/>
</dbReference>
<reference evidence="3 4" key="1">
    <citation type="submission" date="2020-04" db="EMBL/GenBank/DDBJ databases">
        <title>Draft genome of Leeia sp. IMCC25680.</title>
        <authorList>
            <person name="Song J."/>
            <person name="Cho J.-C."/>
        </authorList>
    </citation>
    <scope>NUCLEOTIDE SEQUENCE [LARGE SCALE GENOMIC DNA]</scope>
    <source>
        <strain evidence="3 4">IMCC25680</strain>
    </source>
</reference>
<protein>
    <submittedName>
        <fullName evidence="3">Thioredoxin family protein</fullName>
    </submittedName>
</protein>
<accession>A0A847SC07</accession>
<dbReference type="Proteomes" id="UP000587991">
    <property type="component" value="Unassembled WGS sequence"/>
</dbReference>
<organism evidence="3 4">
    <name type="scientific">Leeia aquatica</name>
    <dbReference type="NCBI Taxonomy" id="2725557"/>
    <lineage>
        <taxon>Bacteria</taxon>
        <taxon>Pseudomonadati</taxon>
        <taxon>Pseudomonadota</taxon>
        <taxon>Betaproteobacteria</taxon>
        <taxon>Neisseriales</taxon>
        <taxon>Leeiaceae</taxon>
        <taxon>Leeia</taxon>
    </lineage>
</organism>
<dbReference type="PROSITE" id="PS51352">
    <property type="entry name" value="THIOREDOXIN_2"/>
    <property type="match status" value="1"/>
</dbReference>
<dbReference type="EMBL" id="JABAIM010000004">
    <property type="protein sequence ID" value="NLR76435.1"/>
    <property type="molecule type" value="Genomic_DNA"/>
</dbReference>
<dbReference type="SUPFAM" id="SSF52833">
    <property type="entry name" value="Thioredoxin-like"/>
    <property type="match status" value="1"/>
</dbReference>
<dbReference type="RefSeq" id="WP_168878114.1">
    <property type="nucleotide sequence ID" value="NZ_JABAIM010000004.1"/>
</dbReference>
<comment type="caution">
    <text evidence="3">The sequence shown here is derived from an EMBL/GenBank/DDBJ whole genome shotgun (WGS) entry which is preliminary data.</text>
</comment>
<feature type="signal peptide" evidence="1">
    <location>
        <begin position="1"/>
        <end position="25"/>
    </location>
</feature>
<dbReference type="CDD" id="cd02947">
    <property type="entry name" value="TRX_family"/>
    <property type="match status" value="1"/>
</dbReference>
<dbReference type="Pfam" id="PF00085">
    <property type="entry name" value="Thioredoxin"/>
    <property type="match status" value="1"/>
</dbReference>
<keyword evidence="1" id="KW-0732">Signal</keyword>
<sequence>MFRIPSLTAVLLTLPLWLMSQMAHALEIKPYSAATLQTLQAEGKPVAVHFHADWCPTCRAQSLSFQAMKQDTQLKDVTLLVANYDTEAALKQRMQIRAQSTVVVFRGKHETARQGGYTEVAPLKTALLTAVAH</sequence>
<evidence type="ECO:0000313" key="3">
    <source>
        <dbReference type="EMBL" id="NLR76435.1"/>
    </source>
</evidence>
<name>A0A847SC07_9NEIS</name>
<evidence type="ECO:0000256" key="1">
    <source>
        <dbReference type="SAM" id="SignalP"/>
    </source>
</evidence>
<feature type="domain" description="Thioredoxin" evidence="2">
    <location>
        <begin position="25"/>
        <end position="133"/>
    </location>
</feature>